<dbReference type="InterPro" id="IPR050706">
    <property type="entry name" value="Cyclic-di-GMP_PDE-like"/>
</dbReference>
<dbReference type="PROSITE" id="PS50887">
    <property type="entry name" value="GGDEF"/>
    <property type="match status" value="1"/>
</dbReference>
<dbReference type="CDD" id="cd01949">
    <property type="entry name" value="GGDEF"/>
    <property type="match status" value="1"/>
</dbReference>
<dbReference type="Gene3D" id="3.30.70.270">
    <property type="match status" value="1"/>
</dbReference>
<evidence type="ECO:0000313" key="5">
    <source>
        <dbReference type="Proteomes" id="UP000199200"/>
    </source>
</evidence>
<evidence type="ECO:0000313" key="4">
    <source>
        <dbReference type="EMBL" id="SEJ75311.1"/>
    </source>
</evidence>
<keyword evidence="5" id="KW-1185">Reference proteome</keyword>
<dbReference type="PANTHER" id="PTHR33121">
    <property type="entry name" value="CYCLIC DI-GMP PHOSPHODIESTERASE PDEF"/>
    <property type="match status" value="1"/>
</dbReference>
<dbReference type="SUPFAM" id="SSF55785">
    <property type="entry name" value="PYP-like sensor domain (PAS domain)"/>
    <property type="match status" value="1"/>
</dbReference>
<dbReference type="Pfam" id="PF00990">
    <property type="entry name" value="GGDEF"/>
    <property type="match status" value="1"/>
</dbReference>
<dbReference type="GO" id="GO:0071111">
    <property type="term" value="F:cyclic-guanylate-specific phosphodiesterase activity"/>
    <property type="evidence" value="ECO:0007669"/>
    <property type="project" value="InterPro"/>
</dbReference>
<dbReference type="NCBIfam" id="TIGR00254">
    <property type="entry name" value="GGDEF"/>
    <property type="match status" value="1"/>
</dbReference>
<dbReference type="CDD" id="cd01948">
    <property type="entry name" value="EAL"/>
    <property type="match status" value="1"/>
</dbReference>
<dbReference type="SMART" id="SM00267">
    <property type="entry name" value="GGDEF"/>
    <property type="match status" value="1"/>
</dbReference>
<feature type="domain" description="PAS" evidence="1">
    <location>
        <begin position="19"/>
        <end position="70"/>
    </location>
</feature>
<dbReference type="SUPFAM" id="SSF141868">
    <property type="entry name" value="EAL domain-like"/>
    <property type="match status" value="1"/>
</dbReference>
<dbReference type="Gene3D" id="3.20.20.450">
    <property type="entry name" value="EAL domain"/>
    <property type="match status" value="1"/>
</dbReference>
<dbReference type="InterPro" id="IPR001633">
    <property type="entry name" value="EAL_dom"/>
</dbReference>
<dbReference type="InterPro" id="IPR043128">
    <property type="entry name" value="Rev_trsase/Diguanyl_cyclase"/>
</dbReference>
<evidence type="ECO:0000259" key="1">
    <source>
        <dbReference type="PROSITE" id="PS50112"/>
    </source>
</evidence>
<name>A0A1H7BCB9_9BACL</name>
<reference evidence="5" key="1">
    <citation type="submission" date="2016-10" db="EMBL/GenBank/DDBJ databases">
        <authorList>
            <person name="Varghese N."/>
            <person name="Submissions S."/>
        </authorList>
    </citation>
    <scope>NUCLEOTIDE SEQUENCE [LARGE SCALE GENOMIC DNA]</scope>
    <source>
        <strain evidence="5">CGMCC 1.6763</strain>
    </source>
</reference>
<organism evidence="4 5">
    <name type="scientific">Bhargavaea ginsengi</name>
    <dbReference type="NCBI Taxonomy" id="426757"/>
    <lineage>
        <taxon>Bacteria</taxon>
        <taxon>Bacillati</taxon>
        <taxon>Bacillota</taxon>
        <taxon>Bacilli</taxon>
        <taxon>Bacillales</taxon>
        <taxon>Caryophanaceae</taxon>
        <taxon>Bhargavaea</taxon>
    </lineage>
</organism>
<dbReference type="InterPro" id="IPR000160">
    <property type="entry name" value="GGDEF_dom"/>
</dbReference>
<dbReference type="InterPro" id="IPR029787">
    <property type="entry name" value="Nucleotide_cyclase"/>
</dbReference>
<dbReference type="SUPFAM" id="SSF55073">
    <property type="entry name" value="Nucleotide cyclase"/>
    <property type="match status" value="1"/>
</dbReference>
<dbReference type="PANTHER" id="PTHR33121:SF70">
    <property type="entry name" value="SIGNALING PROTEIN YKOW"/>
    <property type="match status" value="1"/>
</dbReference>
<dbReference type="NCBIfam" id="TIGR00229">
    <property type="entry name" value="sensory_box"/>
    <property type="match status" value="1"/>
</dbReference>
<dbReference type="SMART" id="SM00091">
    <property type="entry name" value="PAS"/>
    <property type="match status" value="1"/>
</dbReference>
<dbReference type="EMBL" id="FNZF01000006">
    <property type="protein sequence ID" value="SEJ75311.1"/>
    <property type="molecule type" value="Genomic_DNA"/>
</dbReference>
<dbReference type="STRING" id="426757.SAMN04488127_2702"/>
<dbReference type="InterPro" id="IPR035965">
    <property type="entry name" value="PAS-like_dom_sf"/>
</dbReference>
<evidence type="ECO:0000259" key="2">
    <source>
        <dbReference type="PROSITE" id="PS50883"/>
    </source>
</evidence>
<dbReference type="InterPro" id="IPR000014">
    <property type="entry name" value="PAS"/>
</dbReference>
<dbReference type="Pfam" id="PF00563">
    <property type="entry name" value="EAL"/>
    <property type="match status" value="1"/>
</dbReference>
<proteinExistence type="predicted"/>
<dbReference type="AlphaFoldDB" id="A0A1H7BCB9"/>
<evidence type="ECO:0000259" key="3">
    <source>
        <dbReference type="PROSITE" id="PS50887"/>
    </source>
</evidence>
<dbReference type="PROSITE" id="PS50883">
    <property type="entry name" value="EAL"/>
    <property type="match status" value="1"/>
</dbReference>
<dbReference type="CDD" id="cd00130">
    <property type="entry name" value="PAS"/>
    <property type="match status" value="1"/>
</dbReference>
<accession>A0A1H7BCB9</accession>
<gene>
    <name evidence="4" type="ORF">SAMN04488127_2702</name>
</gene>
<sequence>MRKHGNEGPGQGPAGGPLDEQDAVRIMSGLAGAFYVLDGESNFVYINEMASRILGREGESLVGKNAWTEFPEVVSEGLKEMYDRIRKTGIAETAEIYYQPAGLWLQVDAQEIGGGRIAVLFRDISRYKEAEARLEVLAFRDDLTGLPNRRSAIEMIEENIQAGKPFSVVLFDIDSFRQLNDLHGHEAGDHYIRKIADRLLGTMQEEDVITRVGGDEFLFLTKRRDPDDLHQWVREMFRQTETSVRISGNVSFSASASIGISRFPEDGTTSAEILSMADTAMHESKMKRGSCYLLFHDEMKTRIERKRVIEDDLFSGDFMKKGFHCVLQPQLDGTNGRLIGIETLSRWNHPELGALSPYEFIPIAEESGKIREMTIHLLNLVFSEGKRWTDKYGGFPRLAVNVTSHLLDDKAFYGTVMRMLRKWKIPPDRFEIEITEWKEILNSDLVLSNLRKCRSQGISVAIDDFGTGFSGLSYLTNFPVDKIKIDRFFVAGIGMISKSEAILKSIVSLAEGLGCELIAEGVETEEQLQFLLEIGCRGIQGYYFDAPLPPQQFEEKYMNTSLSC</sequence>
<dbReference type="Proteomes" id="UP000199200">
    <property type="component" value="Unassembled WGS sequence"/>
</dbReference>
<dbReference type="Pfam" id="PF13426">
    <property type="entry name" value="PAS_9"/>
    <property type="match status" value="1"/>
</dbReference>
<protein>
    <submittedName>
        <fullName evidence="4">PAS domain S-box-containing protein/diguanylate cyclase (GGDEF) domain-containing protein</fullName>
    </submittedName>
</protein>
<dbReference type="Gene3D" id="3.30.450.20">
    <property type="entry name" value="PAS domain"/>
    <property type="match status" value="1"/>
</dbReference>
<feature type="domain" description="EAL" evidence="2">
    <location>
        <begin position="306"/>
        <end position="561"/>
    </location>
</feature>
<dbReference type="InterPro" id="IPR035919">
    <property type="entry name" value="EAL_sf"/>
</dbReference>
<dbReference type="SMART" id="SM00052">
    <property type="entry name" value="EAL"/>
    <property type="match status" value="1"/>
</dbReference>
<feature type="domain" description="GGDEF" evidence="3">
    <location>
        <begin position="164"/>
        <end position="298"/>
    </location>
</feature>
<dbReference type="PROSITE" id="PS50112">
    <property type="entry name" value="PAS"/>
    <property type="match status" value="1"/>
</dbReference>